<keyword evidence="1" id="KW-0812">Transmembrane</keyword>
<feature type="transmembrane region" description="Helical" evidence="1">
    <location>
        <begin position="104"/>
        <end position="122"/>
    </location>
</feature>
<feature type="transmembrane region" description="Helical" evidence="1">
    <location>
        <begin position="128"/>
        <end position="147"/>
    </location>
</feature>
<evidence type="ECO:0000256" key="1">
    <source>
        <dbReference type="SAM" id="Phobius"/>
    </source>
</evidence>
<comment type="caution">
    <text evidence="2">The sequence shown here is derived from an EMBL/GenBank/DDBJ whole genome shotgun (WGS) entry which is preliminary data.</text>
</comment>
<dbReference type="RefSeq" id="WP_203848873.1">
    <property type="nucleotide sequence ID" value="NZ_BAAAVW010000017.1"/>
</dbReference>
<proteinExistence type="predicted"/>
<evidence type="ECO:0000313" key="2">
    <source>
        <dbReference type="EMBL" id="GIG47134.1"/>
    </source>
</evidence>
<feature type="transmembrane region" description="Helical" evidence="1">
    <location>
        <begin position="62"/>
        <end position="83"/>
    </location>
</feature>
<dbReference type="AlphaFoldDB" id="A0A919PNK1"/>
<dbReference type="EMBL" id="BONQ01000081">
    <property type="protein sequence ID" value="GIG47134.1"/>
    <property type="molecule type" value="Genomic_DNA"/>
</dbReference>
<sequence length="202" mass="20623">MARPSARTPTRRADWLAGALAAAVVGGLSWLTAHLLTGRLLTHSHPGPDGTATVEHLHRGHAAAVVGLFLLASCLAAAAVVTVPLRRRSGDPAGTVRRASAASTATFLLVECVDVAVAGTHAVPAPMLLLYGAAIHALVGAAAGLVWRRNTDRVLRLAVHLLRAGTPEPEITAVPSADDTLPLATRWLTGCAAGRAPPAAPA</sequence>
<accession>A0A919PNK1</accession>
<protein>
    <submittedName>
        <fullName evidence="2">Uncharacterized protein</fullName>
    </submittedName>
</protein>
<keyword evidence="3" id="KW-1185">Reference proteome</keyword>
<dbReference type="Proteomes" id="UP000660611">
    <property type="component" value="Unassembled WGS sequence"/>
</dbReference>
<evidence type="ECO:0000313" key="3">
    <source>
        <dbReference type="Proteomes" id="UP000660611"/>
    </source>
</evidence>
<keyword evidence="1" id="KW-1133">Transmembrane helix</keyword>
<gene>
    <name evidence="2" type="ORF">Dsi01nite_051750</name>
</gene>
<keyword evidence="1" id="KW-0472">Membrane</keyword>
<organism evidence="2 3">
    <name type="scientific">Dactylosporangium siamense</name>
    <dbReference type="NCBI Taxonomy" id="685454"/>
    <lineage>
        <taxon>Bacteria</taxon>
        <taxon>Bacillati</taxon>
        <taxon>Actinomycetota</taxon>
        <taxon>Actinomycetes</taxon>
        <taxon>Micromonosporales</taxon>
        <taxon>Micromonosporaceae</taxon>
        <taxon>Dactylosporangium</taxon>
    </lineage>
</organism>
<reference evidence="2" key="1">
    <citation type="submission" date="2021-01" db="EMBL/GenBank/DDBJ databases">
        <title>Whole genome shotgun sequence of Dactylosporangium siamense NBRC 106093.</title>
        <authorList>
            <person name="Komaki H."/>
            <person name="Tamura T."/>
        </authorList>
    </citation>
    <scope>NUCLEOTIDE SEQUENCE</scope>
    <source>
        <strain evidence="2">NBRC 106093</strain>
    </source>
</reference>
<feature type="transmembrane region" description="Helical" evidence="1">
    <location>
        <begin position="12"/>
        <end position="31"/>
    </location>
</feature>
<name>A0A919PNK1_9ACTN</name>